<dbReference type="EMBL" id="SJPT01000001">
    <property type="protein sequence ID" value="TWU26921.1"/>
    <property type="molecule type" value="Genomic_DNA"/>
</dbReference>
<dbReference type="AlphaFoldDB" id="A0A5C6CU49"/>
<accession>A0A5C6CU49</accession>
<keyword evidence="2" id="KW-1185">Reference proteome</keyword>
<protein>
    <recommendedName>
        <fullName evidence="3">AAA+ ATPase domain-containing protein</fullName>
    </recommendedName>
</protein>
<dbReference type="OrthoDB" id="273343at2"/>
<gene>
    <name evidence="1" type="ORF">Pla52o_07770</name>
</gene>
<evidence type="ECO:0000313" key="1">
    <source>
        <dbReference type="EMBL" id="TWU26921.1"/>
    </source>
</evidence>
<proteinExistence type="predicted"/>
<dbReference type="Proteomes" id="UP000316304">
    <property type="component" value="Unassembled WGS sequence"/>
</dbReference>
<evidence type="ECO:0008006" key="3">
    <source>
        <dbReference type="Google" id="ProtNLM"/>
    </source>
</evidence>
<name>A0A5C6CU49_9BACT</name>
<reference evidence="1 2" key="1">
    <citation type="submission" date="2019-02" db="EMBL/GenBank/DDBJ databases">
        <title>Deep-cultivation of Planctomycetes and their phenomic and genomic characterization uncovers novel biology.</title>
        <authorList>
            <person name="Wiegand S."/>
            <person name="Jogler M."/>
            <person name="Boedeker C."/>
            <person name="Pinto D."/>
            <person name="Vollmers J."/>
            <person name="Rivas-Marin E."/>
            <person name="Kohn T."/>
            <person name="Peeters S.H."/>
            <person name="Heuer A."/>
            <person name="Rast P."/>
            <person name="Oberbeckmann S."/>
            <person name="Bunk B."/>
            <person name="Jeske O."/>
            <person name="Meyerdierks A."/>
            <person name="Storesund J.E."/>
            <person name="Kallscheuer N."/>
            <person name="Luecker S."/>
            <person name="Lage O.M."/>
            <person name="Pohl T."/>
            <person name="Merkel B.J."/>
            <person name="Hornburger P."/>
            <person name="Mueller R.-W."/>
            <person name="Bruemmer F."/>
            <person name="Labrenz M."/>
            <person name="Spormann A.M."/>
            <person name="Op Den Camp H."/>
            <person name="Overmann J."/>
            <person name="Amann R."/>
            <person name="Jetten M.S.M."/>
            <person name="Mascher T."/>
            <person name="Medema M.H."/>
            <person name="Devos D.P."/>
            <person name="Kaster A.-K."/>
            <person name="Ovreas L."/>
            <person name="Rohde M."/>
            <person name="Galperin M.Y."/>
            <person name="Jogler C."/>
        </authorList>
    </citation>
    <scope>NUCLEOTIDE SEQUENCE [LARGE SCALE GENOMIC DNA]</scope>
    <source>
        <strain evidence="1 2">Pla52o</strain>
    </source>
</reference>
<organism evidence="1 2">
    <name type="scientific">Novipirellula galeiformis</name>
    <dbReference type="NCBI Taxonomy" id="2528004"/>
    <lineage>
        <taxon>Bacteria</taxon>
        <taxon>Pseudomonadati</taxon>
        <taxon>Planctomycetota</taxon>
        <taxon>Planctomycetia</taxon>
        <taxon>Pirellulales</taxon>
        <taxon>Pirellulaceae</taxon>
        <taxon>Novipirellula</taxon>
    </lineage>
</organism>
<dbReference type="RefSeq" id="WP_146593187.1">
    <property type="nucleotide sequence ID" value="NZ_SJPT01000001.1"/>
</dbReference>
<comment type="caution">
    <text evidence="1">The sequence shown here is derived from an EMBL/GenBank/DDBJ whole genome shotgun (WGS) entry which is preliminary data.</text>
</comment>
<evidence type="ECO:0000313" key="2">
    <source>
        <dbReference type="Proteomes" id="UP000316304"/>
    </source>
</evidence>
<sequence>MTDVREYWRLSDLPFSGDPDPWFFAGTPQKSCLAKLTECLATRTRGVLIPSEPQCGTTTLLSHLATNAGVGDLATQFVMTHGTREATVASIVSQLARGLGIDHESVTGRRKIDCGEIERAMEFDARQQIHTVWLADGLSEAVWKVLKSLSHCNCFSIVVAAHDVRVTRLSMQVRQPCRTVALDRFTLDDTRDFIAQSIMRVGGRDALFHPRAVEQLHANSAGKVGVLTQFAASSLAIAAREGLEQVTPHAVQLTEFAARRATRAAA</sequence>